<evidence type="ECO:0000313" key="4">
    <source>
        <dbReference type="Proteomes" id="UP000779049"/>
    </source>
</evidence>
<protein>
    <recommendedName>
        <fullName evidence="2">Anti-sigma factor RsgI-like middle domain-containing protein</fullName>
    </recommendedName>
</protein>
<dbReference type="Proteomes" id="UP000779049">
    <property type="component" value="Unassembled WGS sequence"/>
</dbReference>
<reference evidence="3 4" key="1">
    <citation type="journal article" date="2020" name="New Microbes New Infect">
        <title>Sellimonas caecigallum sp. nov., description and genome sequence of a new member of the Sellimonas genus isolated from the cecum of feral chicken.</title>
        <authorList>
            <person name="Wongkuna S."/>
            <person name="Ghimire S."/>
            <person name="Antony L."/>
            <person name="Chankhamhaengdecha S."/>
            <person name="Janvilisri T."/>
            <person name="Scaria J."/>
        </authorList>
    </citation>
    <scope>NUCLEOTIDE SEQUENCE [LARGE SCALE GENOMIC DNA]</scope>
    <source>
        <strain evidence="3 4">SW451</strain>
    </source>
</reference>
<feature type="region of interest" description="Disordered" evidence="1">
    <location>
        <begin position="168"/>
        <end position="311"/>
    </location>
</feature>
<dbReference type="Pfam" id="PF23750">
    <property type="entry name" value="RsgI_M"/>
    <property type="match status" value="1"/>
</dbReference>
<dbReference type="InterPro" id="IPR055431">
    <property type="entry name" value="RsgI_M"/>
</dbReference>
<dbReference type="PROSITE" id="PS51257">
    <property type="entry name" value="PROKAR_LIPOPROTEIN"/>
    <property type="match status" value="1"/>
</dbReference>
<feature type="compositionally biased region" description="Gly residues" evidence="1">
    <location>
        <begin position="301"/>
        <end position="311"/>
    </location>
</feature>
<dbReference type="RefSeq" id="WP_221920008.1">
    <property type="nucleotide sequence ID" value="NZ_CP173660.1"/>
</dbReference>
<name>A0ABS7L8M4_9FIRM</name>
<sequence>MKKKHCITVLAAVLTVGLMGGILAGCGSRRQVQEPQKQQSQTNEKSGVICLKVNPEIAVSYDENGMVTKVEGRNDDGKKVIAQYEGYEGKACRDVISELVAKINDAGYFVEETDQEKKQITLEIEAGSYLPGDDFLKNIVAGVQEYTASKQLPNSVAVEGESNYGWTNYGDTDYGPDNDGVTDYNDTDYGPNNDGVTDYNDTDYGPNNDGVTDYNDTDYGPNNDGVTDYNDTDYGPNNDGVTDYNDTDYGTNSDGVTDYSAPAQNPAPSTPAPSTGGDSGYDDGNSGYDGGNSGYDDGNSGYDGGDSGYDD</sequence>
<evidence type="ECO:0000259" key="2">
    <source>
        <dbReference type="Pfam" id="PF23750"/>
    </source>
</evidence>
<comment type="caution">
    <text evidence="3">The sequence shown here is derived from an EMBL/GenBank/DDBJ whole genome shotgun (WGS) entry which is preliminary data.</text>
</comment>
<dbReference type="EMBL" id="VIRV01000014">
    <property type="protein sequence ID" value="MBY0759343.1"/>
    <property type="molecule type" value="Genomic_DNA"/>
</dbReference>
<proteinExistence type="predicted"/>
<organism evidence="3 4">
    <name type="scientific">Sellimonas caecigallum</name>
    <dbReference type="NCBI Taxonomy" id="2592333"/>
    <lineage>
        <taxon>Bacteria</taxon>
        <taxon>Bacillati</taxon>
        <taxon>Bacillota</taxon>
        <taxon>Clostridia</taxon>
        <taxon>Lachnospirales</taxon>
        <taxon>Lachnospiraceae</taxon>
        <taxon>Sellimonas</taxon>
    </lineage>
</organism>
<evidence type="ECO:0000256" key="1">
    <source>
        <dbReference type="SAM" id="MobiDB-lite"/>
    </source>
</evidence>
<gene>
    <name evidence="3" type="ORF">FLB61_09645</name>
</gene>
<evidence type="ECO:0000313" key="3">
    <source>
        <dbReference type="EMBL" id="MBY0759343.1"/>
    </source>
</evidence>
<keyword evidence="4" id="KW-1185">Reference proteome</keyword>
<feature type="domain" description="Anti-sigma factor RsgI-like middle" evidence="2">
    <location>
        <begin position="48"/>
        <end position="128"/>
    </location>
</feature>
<accession>A0ABS7L8M4</accession>